<dbReference type="EMBL" id="JAAABJ010000138">
    <property type="protein sequence ID" value="NAW50009.1"/>
    <property type="molecule type" value="Genomic_DNA"/>
</dbReference>
<reference evidence="1 2" key="1">
    <citation type="submission" date="2019-11" db="EMBL/GenBank/DDBJ databases">
        <title>Characterization of Elizabethkingia argenteiflava sp. nov., isolated from inner surface of Soybean Pods.</title>
        <authorList>
            <person name="Mo S."/>
        </authorList>
    </citation>
    <scope>NUCLEOTIDE SEQUENCE [LARGE SCALE GENOMIC DNA]</scope>
    <source>
        <strain evidence="1 2">YB22</strain>
    </source>
</reference>
<evidence type="ECO:0000313" key="1">
    <source>
        <dbReference type="EMBL" id="NAW50009.1"/>
    </source>
</evidence>
<accession>A0A845PNT7</accession>
<name>A0A845PNT7_9FLAO</name>
<sequence>MGQIKRNCRLVVLSVFFVGCLGNDREENVRYELFLPVTSIKIPLDGIKPAGNRSQLLITYKVTNSCQQLLQTQLEDKEHNIYSYVVFGIQSQQSGCRQKIEEKNYTFTFLPHKGGKYILKFATGENEDKTYIYKQLEVNIPDR</sequence>
<dbReference type="Proteomes" id="UP000553459">
    <property type="component" value="Unassembled WGS sequence"/>
</dbReference>
<evidence type="ECO:0008006" key="3">
    <source>
        <dbReference type="Google" id="ProtNLM"/>
    </source>
</evidence>
<comment type="caution">
    <text evidence="1">The sequence shown here is derived from an EMBL/GenBank/DDBJ whole genome shotgun (WGS) entry which is preliminary data.</text>
</comment>
<keyword evidence="2" id="KW-1185">Reference proteome</keyword>
<protein>
    <recommendedName>
        <fullName evidence="3">Lipoprotein</fullName>
    </recommendedName>
</protein>
<proteinExistence type="predicted"/>
<organism evidence="1 2">
    <name type="scientific">Elizabethkingia argenteiflava</name>
    <dbReference type="NCBI Taxonomy" id="2681556"/>
    <lineage>
        <taxon>Bacteria</taxon>
        <taxon>Pseudomonadati</taxon>
        <taxon>Bacteroidota</taxon>
        <taxon>Flavobacteriia</taxon>
        <taxon>Flavobacteriales</taxon>
        <taxon>Weeksellaceae</taxon>
        <taxon>Elizabethkingia</taxon>
    </lineage>
</organism>
<dbReference type="RefSeq" id="WP_166518394.1">
    <property type="nucleotide sequence ID" value="NZ_JAAABJ010000138.1"/>
</dbReference>
<dbReference type="AlphaFoldDB" id="A0A845PNT7"/>
<dbReference type="PROSITE" id="PS51257">
    <property type="entry name" value="PROKAR_LIPOPROTEIN"/>
    <property type="match status" value="1"/>
</dbReference>
<evidence type="ECO:0000313" key="2">
    <source>
        <dbReference type="Proteomes" id="UP000553459"/>
    </source>
</evidence>
<gene>
    <name evidence="1" type="ORF">GNY06_00900</name>
</gene>